<dbReference type="AlphaFoldDB" id="A0A3M7R1D6"/>
<name>A0A3M7R1D6_BRAPC</name>
<dbReference type="Proteomes" id="UP000276133">
    <property type="component" value="Unassembled WGS sequence"/>
</dbReference>
<gene>
    <name evidence="1" type="ORF">BpHYR1_013024</name>
</gene>
<protein>
    <submittedName>
        <fullName evidence="1">Uncharacterized protein</fullName>
    </submittedName>
</protein>
<reference evidence="1 2" key="1">
    <citation type="journal article" date="2018" name="Sci. Rep.">
        <title>Genomic signatures of local adaptation to the degree of environmental predictability in rotifers.</title>
        <authorList>
            <person name="Franch-Gras L."/>
            <person name="Hahn C."/>
            <person name="Garcia-Roger E.M."/>
            <person name="Carmona M.J."/>
            <person name="Serra M."/>
            <person name="Gomez A."/>
        </authorList>
    </citation>
    <scope>NUCLEOTIDE SEQUENCE [LARGE SCALE GENOMIC DNA]</scope>
    <source>
        <strain evidence="1">HYR1</strain>
    </source>
</reference>
<dbReference type="EMBL" id="REGN01004461">
    <property type="protein sequence ID" value="RNA17410.1"/>
    <property type="molecule type" value="Genomic_DNA"/>
</dbReference>
<keyword evidence="2" id="KW-1185">Reference proteome</keyword>
<dbReference type="OrthoDB" id="5982080at2759"/>
<organism evidence="1 2">
    <name type="scientific">Brachionus plicatilis</name>
    <name type="common">Marine rotifer</name>
    <name type="synonym">Brachionus muelleri</name>
    <dbReference type="NCBI Taxonomy" id="10195"/>
    <lineage>
        <taxon>Eukaryota</taxon>
        <taxon>Metazoa</taxon>
        <taxon>Spiralia</taxon>
        <taxon>Gnathifera</taxon>
        <taxon>Rotifera</taxon>
        <taxon>Eurotatoria</taxon>
        <taxon>Monogononta</taxon>
        <taxon>Pseudotrocha</taxon>
        <taxon>Ploima</taxon>
        <taxon>Brachionidae</taxon>
        <taxon>Brachionus</taxon>
    </lineage>
</organism>
<evidence type="ECO:0000313" key="2">
    <source>
        <dbReference type="Proteomes" id="UP000276133"/>
    </source>
</evidence>
<comment type="caution">
    <text evidence="1">The sequence shown here is derived from an EMBL/GenBank/DDBJ whole genome shotgun (WGS) entry which is preliminary data.</text>
</comment>
<accession>A0A3M7R1D6</accession>
<evidence type="ECO:0000313" key="1">
    <source>
        <dbReference type="EMBL" id="RNA17410.1"/>
    </source>
</evidence>
<sequence length="74" mass="8879">MCRLHVTPYIHAFCSHVHQFQKFHGDINLFNLQGLGKLNDQTTIQYFKASNKREKTIEQLIQRRLRIDDFLYSI</sequence>
<proteinExistence type="predicted"/>